<comment type="caution">
    <text evidence="1">The sequence shown here is derived from an EMBL/GenBank/DDBJ whole genome shotgun (WGS) entry which is preliminary data.</text>
</comment>
<dbReference type="Pfam" id="PF07841">
    <property type="entry name" value="DM4_12"/>
    <property type="match status" value="1"/>
</dbReference>
<reference evidence="1" key="1">
    <citation type="submission" date="2021-06" db="EMBL/GenBank/DDBJ databases">
        <authorList>
            <person name="Hodson N. C."/>
            <person name="Mongue J. A."/>
            <person name="Jaron S. K."/>
        </authorList>
    </citation>
    <scope>NUCLEOTIDE SEQUENCE</scope>
</reference>
<proteinExistence type="predicted"/>
<dbReference type="PANTHER" id="PTHR21398">
    <property type="entry name" value="AGAP007094-PA"/>
    <property type="match status" value="1"/>
</dbReference>
<keyword evidence="2" id="KW-1185">Reference proteome</keyword>
<dbReference type="AlphaFoldDB" id="A0A8J2PRZ7"/>
<organism evidence="1 2">
    <name type="scientific">Allacma fusca</name>
    <dbReference type="NCBI Taxonomy" id="39272"/>
    <lineage>
        <taxon>Eukaryota</taxon>
        <taxon>Metazoa</taxon>
        <taxon>Ecdysozoa</taxon>
        <taxon>Arthropoda</taxon>
        <taxon>Hexapoda</taxon>
        <taxon>Collembola</taxon>
        <taxon>Symphypleona</taxon>
        <taxon>Sminthuridae</taxon>
        <taxon>Allacma</taxon>
    </lineage>
</organism>
<dbReference type="PANTHER" id="PTHR21398:SF6">
    <property type="entry name" value="AGAP007094-PA"/>
    <property type="match status" value="1"/>
</dbReference>
<protein>
    <submittedName>
        <fullName evidence="1">Uncharacterized protein</fullName>
    </submittedName>
</protein>
<name>A0A8J2PRZ7_9HEXA</name>
<dbReference type="SMART" id="SM00718">
    <property type="entry name" value="DM4_12"/>
    <property type="match status" value="1"/>
</dbReference>
<dbReference type="InterPro" id="IPR006631">
    <property type="entry name" value="DM4_12"/>
</dbReference>
<feature type="non-terminal residue" evidence="1">
    <location>
        <position position="1"/>
    </location>
</feature>
<gene>
    <name evidence="1" type="ORF">AFUS01_LOCUS41206</name>
</gene>
<sequence>LTVGSKQSKEGVYLKKLQQALNYDPEVLENLHNINLASSFDSDVGVKIKNKVNTDSSEVYNSVDTNNEIKDYQEKIKLKNPVKKEEILIKNEFDPEYMKKKIFWKKLNIPEGSSLSLAIQVSRPDILPGIFFQGDGIVLDAVIEVPLWFDLDVYAKHVYEEVKPKPPAAVAAIANAVAAASPPASGGGERASRDSPEDSKIIGYERCYLYDQIETFTARTMEITPSQAHACILRTICELHSLVTFRPEFANASMLFELVIMFLTPSLGIDADCFAPYIQAERSGREKTLCYSYSRECPISLASVILSNFVS</sequence>
<dbReference type="OrthoDB" id="10633719at2759"/>
<dbReference type="Proteomes" id="UP000708208">
    <property type="component" value="Unassembled WGS sequence"/>
</dbReference>
<accession>A0A8J2PRZ7</accession>
<evidence type="ECO:0000313" key="2">
    <source>
        <dbReference type="Proteomes" id="UP000708208"/>
    </source>
</evidence>
<dbReference type="EMBL" id="CAJVCH010560595">
    <property type="protein sequence ID" value="CAG7831464.1"/>
    <property type="molecule type" value="Genomic_DNA"/>
</dbReference>
<evidence type="ECO:0000313" key="1">
    <source>
        <dbReference type="EMBL" id="CAG7831464.1"/>
    </source>
</evidence>